<proteinExistence type="predicted"/>
<name>A0ABU0TKD0_9FLAO</name>
<gene>
    <name evidence="1" type="ORF">QE404_002649</name>
</gene>
<evidence type="ECO:0000313" key="2">
    <source>
        <dbReference type="Proteomes" id="UP001225072"/>
    </source>
</evidence>
<sequence length="147" mass="16839">MKIYLFFLGFLFLQCQSQNGRKSAVHTQNITFEDRTHYSFSVTRDFLIIDSQEKMDGIFTLIHQKSTGNRLAPIPAVIPGETYVIVKPELKDSNDVHIEAISLNGNTLVLKIKPFDNPDFDPRSRANPSILLKLNGDIRFENIKWTN</sequence>
<dbReference type="EMBL" id="JAUTAL010000001">
    <property type="protein sequence ID" value="MDQ1097502.1"/>
    <property type="molecule type" value="Genomic_DNA"/>
</dbReference>
<organism evidence="1 2">
    <name type="scientific">Chryseobacterium camelliae</name>
    <dbReference type="NCBI Taxonomy" id="1265445"/>
    <lineage>
        <taxon>Bacteria</taxon>
        <taxon>Pseudomonadati</taxon>
        <taxon>Bacteroidota</taxon>
        <taxon>Flavobacteriia</taxon>
        <taxon>Flavobacteriales</taxon>
        <taxon>Weeksellaceae</taxon>
        <taxon>Chryseobacterium group</taxon>
        <taxon>Chryseobacterium</taxon>
    </lineage>
</organism>
<accession>A0ABU0TKD0</accession>
<dbReference type="Proteomes" id="UP001225072">
    <property type="component" value="Unassembled WGS sequence"/>
</dbReference>
<keyword evidence="2" id="KW-1185">Reference proteome</keyword>
<reference evidence="1 2" key="1">
    <citation type="submission" date="2023-07" db="EMBL/GenBank/DDBJ databases">
        <title>Functional and genomic diversity of the sorghum phyllosphere microbiome.</title>
        <authorList>
            <person name="Shade A."/>
        </authorList>
    </citation>
    <scope>NUCLEOTIDE SEQUENCE [LARGE SCALE GENOMIC DNA]</scope>
    <source>
        <strain evidence="1 2">SORGH_AS_1064</strain>
    </source>
</reference>
<comment type="caution">
    <text evidence="1">The sequence shown here is derived from an EMBL/GenBank/DDBJ whole genome shotgun (WGS) entry which is preliminary data.</text>
</comment>
<evidence type="ECO:0000313" key="1">
    <source>
        <dbReference type="EMBL" id="MDQ1097502.1"/>
    </source>
</evidence>
<protein>
    <submittedName>
        <fullName evidence="1">Uncharacterized protein</fullName>
    </submittedName>
</protein>
<dbReference type="RefSeq" id="WP_307451059.1">
    <property type="nucleotide sequence ID" value="NZ_JAUTAL010000001.1"/>
</dbReference>